<sequence length="383" mass="42891">MHLIVGCSTAKEMWECLEETYLHATKDKEFQLKQQLQSVKLGTKTIDEYIKEFKGICDGLAAIHKPVDKDSKVINFARGLGLKYKTFRTVMLEAGEEETTLKEEKTIISIPEEEALSLLDKEQVLIIAKRTRWDYSYQAADELPQALIATNLQNTIDDTLYVDSGASSHMTHNSGLKLKEVLVVPKINKKLLSVSKLAKDNCCTLEFDETNFVVKDKKTRTLLAKGTKRNGLYALEDNNLYVLTVAHDWNTSDYMWHTRLGHSSLKSLKAHDNPDSGNVWATSTHVECDDPYSSIEAPAANFGFANGSEEKVALTGPVNEHHQTNTLVDVPVDHQSDNATLQSTTLVDVPVEVLPAPQGHHMITRHKARNTTYHLLLATTKTF</sequence>
<name>A0ABQ7W802_SOLTU</name>
<protein>
    <recommendedName>
        <fullName evidence="3">GAG-pre-integrase domain-containing protein</fullName>
    </recommendedName>
</protein>
<dbReference type="Proteomes" id="UP000826656">
    <property type="component" value="Unassembled WGS sequence"/>
</dbReference>
<dbReference type="PANTHER" id="PTHR47481:SF37">
    <property type="entry name" value="RETROTRANSPOSON GAG DOMAIN-CONTAINING PROTEIN"/>
    <property type="match status" value="1"/>
</dbReference>
<comment type="caution">
    <text evidence="1">The sequence shown here is derived from an EMBL/GenBank/DDBJ whole genome shotgun (WGS) entry which is preliminary data.</text>
</comment>
<reference evidence="1 2" key="1">
    <citation type="journal article" date="2021" name="bioRxiv">
        <title>Chromosome-scale and haplotype-resolved genome assembly of a tetraploid potato cultivar.</title>
        <authorList>
            <person name="Sun H."/>
            <person name="Jiao W.-B."/>
            <person name="Krause K."/>
            <person name="Campoy J.A."/>
            <person name="Goel M."/>
            <person name="Folz-Donahue K."/>
            <person name="Kukat C."/>
            <person name="Huettel B."/>
            <person name="Schneeberger K."/>
        </authorList>
    </citation>
    <scope>NUCLEOTIDE SEQUENCE [LARGE SCALE GENOMIC DNA]</scope>
    <source>
        <strain evidence="1">SolTubOtavaFocal</strain>
        <tissue evidence="1">Leaves</tissue>
    </source>
</reference>
<dbReference type="PANTHER" id="PTHR47481">
    <property type="match status" value="1"/>
</dbReference>
<proteinExistence type="predicted"/>
<evidence type="ECO:0000313" key="2">
    <source>
        <dbReference type="Proteomes" id="UP000826656"/>
    </source>
</evidence>
<evidence type="ECO:0008006" key="3">
    <source>
        <dbReference type="Google" id="ProtNLM"/>
    </source>
</evidence>
<dbReference type="Pfam" id="PF14223">
    <property type="entry name" value="Retrotran_gag_2"/>
    <property type="match status" value="1"/>
</dbReference>
<organism evidence="1 2">
    <name type="scientific">Solanum tuberosum</name>
    <name type="common">Potato</name>
    <dbReference type="NCBI Taxonomy" id="4113"/>
    <lineage>
        <taxon>Eukaryota</taxon>
        <taxon>Viridiplantae</taxon>
        <taxon>Streptophyta</taxon>
        <taxon>Embryophyta</taxon>
        <taxon>Tracheophyta</taxon>
        <taxon>Spermatophyta</taxon>
        <taxon>Magnoliopsida</taxon>
        <taxon>eudicotyledons</taxon>
        <taxon>Gunneridae</taxon>
        <taxon>Pentapetalae</taxon>
        <taxon>asterids</taxon>
        <taxon>lamiids</taxon>
        <taxon>Solanales</taxon>
        <taxon>Solanaceae</taxon>
        <taxon>Solanoideae</taxon>
        <taxon>Solaneae</taxon>
        <taxon>Solanum</taxon>
    </lineage>
</organism>
<keyword evidence="2" id="KW-1185">Reference proteome</keyword>
<accession>A0ABQ7W802</accession>
<gene>
    <name evidence="1" type="ORF">KY290_008284</name>
</gene>
<dbReference type="EMBL" id="JAIVGD010000003">
    <property type="protein sequence ID" value="KAH0776873.1"/>
    <property type="molecule type" value="Genomic_DNA"/>
</dbReference>
<evidence type="ECO:0000313" key="1">
    <source>
        <dbReference type="EMBL" id="KAH0776873.1"/>
    </source>
</evidence>